<dbReference type="GeneID" id="42006945"/>
<dbReference type="InterPro" id="IPR038322">
    <property type="entry name" value="Pex19_C_sf"/>
</dbReference>
<comment type="caution">
    <text evidence="1">The sequence shown here is derived from an EMBL/GenBank/DDBJ whole genome shotgun (WGS) entry which is preliminary data.</text>
</comment>
<evidence type="ECO:0000313" key="1">
    <source>
        <dbReference type="EMBL" id="TPX30797.1"/>
    </source>
</evidence>
<dbReference type="GO" id="GO:0033328">
    <property type="term" value="F:peroxisome membrane targeting sequence binding"/>
    <property type="evidence" value="ECO:0007669"/>
    <property type="project" value="TreeGrafter"/>
</dbReference>
<accession>A0A507BME1</accession>
<dbReference type="InterPro" id="IPR006708">
    <property type="entry name" value="Pex19"/>
</dbReference>
<sequence>MNNEQEKAQVAPDDLDSYLDGKYSLLLAAQFKLSYKNVLDDFSVPPHAKSTQPLELPEAPDDGVLDDDFADQLAKGMEALMADMEDKPADFDRQMEQLREHFHAQNLDGGASTSTSKGILPMPPFATASSSSAAASAAGAGSLQDKIAETMNKLKNSSNAVGSEVQAGLDTDMMQQMMKQMEGLMDSGDLNTMLEGMMESLLSKDVLYEPMKDLAAKYPAWLAENKSNLSEEDYARYTKQLSFVEQILAVYDDPTPSPENSKRVVDLMQGMQECGNPPAEILKELAPGLELGPDGVPKLPDINDKECILM</sequence>
<evidence type="ECO:0008006" key="3">
    <source>
        <dbReference type="Google" id="ProtNLM"/>
    </source>
</evidence>
<dbReference type="STRING" id="1806994.A0A507BME1"/>
<dbReference type="EMBL" id="QEAO01000056">
    <property type="protein sequence ID" value="TPX30797.1"/>
    <property type="molecule type" value="Genomic_DNA"/>
</dbReference>
<organism evidence="1 2">
    <name type="scientific">Synchytrium microbalum</name>
    <dbReference type="NCBI Taxonomy" id="1806994"/>
    <lineage>
        <taxon>Eukaryota</taxon>
        <taxon>Fungi</taxon>
        <taxon>Fungi incertae sedis</taxon>
        <taxon>Chytridiomycota</taxon>
        <taxon>Chytridiomycota incertae sedis</taxon>
        <taxon>Chytridiomycetes</taxon>
        <taxon>Synchytriales</taxon>
        <taxon>Synchytriaceae</taxon>
        <taxon>Synchytrium</taxon>
    </lineage>
</organism>
<keyword evidence="2" id="KW-1185">Reference proteome</keyword>
<dbReference type="RefSeq" id="XP_031022377.1">
    <property type="nucleotide sequence ID" value="XM_031171648.1"/>
</dbReference>
<name>A0A507BME1_9FUNG</name>
<dbReference type="Proteomes" id="UP000319731">
    <property type="component" value="Unassembled WGS sequence"/>
</dbReference>
<evidence type="ECO:0000313" key="2">
    <source>
        <dbReference type="Proteomes" id="UP000319731"/>
    </source>
</evidence>
<protein>
    <recommendedName>
        <fullName evidence="3">Pex19 protein</fullName>
    </recommendedName>
</protein>
<dbReference type="Gene3D" id="1.20.120.900">
    <property type="entry name" value="Pex19, mPTS binding domain"/>
    <property type="match status" value="1"/>
</dbReference>
<proteinExistence type="predicted"/>
<dbReference type="GO" id="GO:0045046">
    <property type="term" value="P:protein import into peroxisome membrane"/>
    <property type="evidence" value="ECO:0007669"/>
    <property type="project" value="TreeGrafter"/>
</dbReference>
<dbReference type="OrthoDB" id="21292at2759"/>
<gene>
    <name evidence="1" type="ORF">SmJEL517_g05722</name>
</gene>
<dbReference type="AlphaFoldDB" id="A0A507BME1"/>
<dbReference type="Pfam" id="PF04614">
    <property type="entry name" value="Pex19"/>
    <property type="match status" value="1"/>
</dbReference>
<dbReference type="GO" id="GO:0005778">
    <property type="term" value="C:peroxisomal membrane"/>
    <property type="evidence" value="ECO:0007669"/>
    <property type="project" value="TreeGrafter"/>
</dbReference>
<dbReference type="PANTHER" id="PTHR12774:SF2">
    <property type="entry name" value="PEROXISOMAL BIOGENESIS FACTOR 19"/>
    <property type="match status" value="1"/>
</dbReference>
<reference evidence="1 2" key="1">
    <citation type="journal article" date="2019" name="Sci. Rep.">
        <title>Comparative genomics of chytrid fungi reveal insights into the obligate biotrophic and pathogenic lifestyle of Synchytrium endobioticum.</title>
        <authorList>
            <person name="van de Vossenberg B.T.L.H."/>
            <person name="Warris S."/>
            <person name="Nguyen H.D.T."/>
            <person name="van Gent-Pelzer M.P.E."/>
            <person name="Joly D.L."/>
            <person name="van de Geest H.C."/>
            <person name="Bonants P.J.M."/>
            <person name="Smith D.S."/>
            <person name="Levesque C.A."/>
            <person name="van der Lee T.A.J."/>
        </authorList>
    </citation>
    <scope>NUCLEOTIDE SEQUENCE [LARGE SCALE GENOMIC DNA]</scope>
    <source>
        <strain evidence="1 2">JEL517</strain>
    </source>
</reference>
<dbReference type="PANTHER" id="PTHR12774">
    <property type="entry name" value="PEROXISOMAL BIOGENESIS FACTOR 19"/>
    <property type="match status" value="1"/>
</dbReference>